<protein>
    <submittedName>
        <fullName evidence="2">Uncharacterized protein</fullName>
    </submittedName>
</protein>
<evidence type="ECO:0000313" key="3">
    <source>
        <dbReference type="Proteomes" id="UP001371305"/>
    </source>
</evidence>
<feature type="transmembrane region" description="Helical" evidence="1">
    <location>
        <begin position="82"/>
        <end position="104"/>
    </location>
</feature>
<gene>
    <name evidence="2" type="ORF">WKV53_00780</name>
</gene>
<dbReference type="EMBL" id="JBBUKT010000001">
    <property type="protein sequence ID" value="MEK7949005.1"/>
    <property type="molecule type" value="Genomic_DNA"/>
</dbReference>
<keyword evidence="1" id="KW-0472">Membrane</keyword>
<evidence type="ECO:0000313" key="2">
    <source>
        <dbReference type="EMBL" id="MEK7949005.1"/>
    </source>
</evidence>
<evidence type="ECO:0000256" key="1">
    <source>
        <dbReference type="SAM" id="Phobius"/>
    </source>
</evidence>
<name>A0ABU9AQQ7_9BACT</name>
<proteinExistence type="predicted"/>
<keyword evidence="3" id="KW-1185">Reference proteome</keyword>
<dbReference type="Proteomes" id="UP001371305">
    <property type="component" value="Unassembled WGS sequence"/>
</dbReference>
<comment type="caution">
    <text evidence="2">The sequence shown here is derived from an EMBL/GenBank/DDBJ whole genome shotgun (WGS) entry which is preliminary data.</text>
</comment>
<reference evidence="2 3" key="1">
    <citation type="submission" date="2024-04" db="EMBL/GenBank/DDBJ databases">
        <title>Luteolibacter sp. isolated from soil.</title>
        <authorList>
            <person name="An J."/>
        </authorList>
    </citation>
    <scope>NUCLEOTIDE SEQUENCE [LARGE SCALE GENOMIC DNA]</scope>
    <source>
        <strain evidence="2 3">Y139</strain>
    </source>
</reference>
<sequence>MEIPHILWFAVTASCLAGCIAWHRKSPSRPLVITSCGLCWMLLLSLPGLYASFFGYRELSRYADALFAGSAPLELGFRSSGALLVFCCSALSRAGTALLAFGLWKLGSALTPEAEKITNP</sequence>
<feature type="transmembrane region" description="Helical" evidence="1">
    <location>
        <begin position="6"/>
        <end position="23"/>
    </location>
</feature>
<keyword evidence="1" id="KW-1133">Transmembrane helix</keyword>
<feature type="transmembrane region" description="Helical" evidence="1">
    <location>
        <begin position="30"/>
        <end position="53"/>
    </location>
</feature>
<accession>A0ABU9AQQ7</accession>
<organism evidence="2 3">
    <name type="scientific">Luteolibacter soli</name>
    <dbReference type="NCBI Taxonomy" id="3135280"/>
    <lineage>
        <taxon>Bacteria</taxon>
        <taxon>Pseudomonadati</taxon>
        <taxon>Verrucomicrobiota</taxon>
        <taxon>Verrucomicrobiia</taxon>
        <taxon>Verrucomicrobiales</taxon>
        <taxon>Verrucomicrobiaceae</taxon>
        <taxon>Luteolibacter</taxon>
    </lineage>
</organism>
<dbReference type="RefSeq" id="WP_341402369.1">
    <property type="nucleotide sequence ID" value="NZ_JBBUKT010000001.1"/>
</dbReference>
<keyword evidence="1" id="KW-0812">Transmembrane</keyword>